<keyword evidence="1" id="KW-0472">Membrane</keyword>
<proteinExistence type="predicted"/>
<feature type="transmembrane region" description="Helical" evidence="1">
    <location>
        <begin position="75"/>
        <end position="102"/>
    </location>
</feature>
<keyword evidence="1" id="KW-1133">Transmembrane helix</keyword>
<reference evidence="2 3" key="1">
    <citation type="submission" date="2016-10" db="EMBL/GenBank/DDBJ databases">
        <authorList>
            <person name="de Groot N.N."/>
        </authorList>
    </citation>
    <scope>NUCLEOTIDE SEQUENCE [LARGE SCALE GENOMIC DNA]</scope>
    <source>
        <strain evidence="2 3">ATCC 35022</strain>
    </source>
</reference>
<dbReference type="InterPro" id="IPR013416">
    <property type="entry name" value="CHP02587_IM"/>
</dbReference>
<evidence type="ECO:0000313" key="3">
    <source>
        <dbReference type="Proteomes" id="UP000199071"/>
    </source>
</evidence>
<dbReference type="AlphaFoldDB" id="A0A1G6DEY5"/>
<feature type="transmembrane region" description="Helical" evidence="1">
    <location>
        <begin position="7"/>
        <end position="25"/>
    </location>
</feature>
<dbReference type="Proteomes" id="UP000199071">
    <property type="component" value="Unassembled WGS sequence"/>
</dbReference>
<feature type="transmembrane region" description="Helical" evidence="1">
    <location>
        <begin position="108"/>
        <end position="126"/>
    </location>
</feature>
<evidence type="ECO:0000256" key="1">
    <source>
        <dbReference type="SAM" id="Phobius"/>
    </source>
</evidence>
<protein>
    <submittedName>
        <fullName evidence="2">Putative integral membrane protein TIGR02587</fullName>
    </submittedName>
</protein>
<dbReference type="EMBL" id="FMXQ01000007">
    <property type="protein sequence ID" value="SDB43724.1"/>
    <property type="molecule type" value="Genomic_DNA"/>
</dbReference>
<dbReference type="RefSeq" id="WP_090877932.1">
    <property type="nucleotide sequence ID" value="NZ_FMXQ01000007.1"/>
</dbReference>
<accession>A0A1G6DEY5</accession>
<keyword evidence="3" id="KW-1185">Reference proteome</keyword>
<organism evidence="2 3">
    <name type="scientific">Bauldia litoralis</name>
    <dbReference type="NCBI Taxonomy" id="665467"/>
    <lineage>
        <taxon>Bacteria</taxon>
        <taxon>Pseudomonadati</taxon>
        <taxon>Pseudomonadota</taxon>
        <taxon>Alphaproteobacteria</taxon>
        <taxon>Hyphomicrobiales</taxon>
        <taxon>Kaistiaceae</taxon>
        <taxon>Bauldia</taxon>
    </lineage>
</organism>
<feature type="transmembrane region" description="Helical" evidence="1">
    <location>
        <begin position="147"/>
        <end position="168"/>
    </location>
</feature>
<dbReference type="NCBIfam" id="TIGR02587">
    <property type="entry name" value="TIGR02587 family membrane protein"/>
    <property type="match status" value="1"/>
</dbReference>
<dbReference type="InterPro" id="IPR024464">
    <property type="entry name" value="DUF2391"/>
</dbReference>
<dbReference type="OrthoDB" id="147125at2"/>
<gene>
    <name evidence="2" type="ORF">SAMN02982931_03300</name>
</gene>
<feature type="transmembrane region" description="Helical" evidence="1">
    <location>
        <begin position="252"/>
        <end position="273"/>
    </location>
</feature>
<name>A0A1G6DEY5_9HYPH</name>
<feature type="transmembrane region" description="Helical" evidence="1">
    <location>
        <begin position="45"/>
        <end position="63"/>
    </location>
</feature>
<feature type="transmembrane region" description="Helical" evidence="1">
    <location>
        <begin position="180"/>
        <end position="201"/>
    </location>
</feature>
<keyword evidence="1" id="KW-0812">Transmembrane</keyword>
<feature type="transmembrane region" description="Helical" evidence="1">
    <location>
        <begin position="222"/>
        <end position="240"/>
    </location>
</feature>
<dbReference type="STRING" id="665467.SAMN02982931_03300"/>
<evidence type="ECO:0000313" key="2">
    <source>
        <dbReference type="EMBL" id="SDB43724.1"/>
    </source>
</evidence>
<dbReference type="Pfam" id="PF09622">
    <property type="entry name" value="DUF2391"/>
    <property type="match status" value="1"/>
</dbReference>
<sequence length="274" mass="29276">MMRAPERAFLVGLGRAGGGALMFAVPMLMTNEMWALGFSIHPMRLALLLVLTPILLFTLAHYIGFRESPRLVDHLADALVAIAVAAFGAALFLFLFGLIGAGVAPGEAIGMVGLQVVPASMGAMLSRSQFGQESDREKSRRLSRPHYLGELFIMAVGALFLSLGIAPTQEVMDISRTMTAAHELALIAASLLIMHAFVYFVEFRGRVPVVPGTSLRELFARFTVVGYAVVAMVSLFMLWTFGRLDGLGPGEIVNAVIVLSFPGAIGAAAARLVL</sequence>